<evidence type="ECO:0000313" key="1">
    <source>
        <dbReference type="EMBL" id="SUO97657.1"/>
    </source>
</evidence>
<dbReference type="AlphaFoldDB" id="A0A380N1M0"/>
<organism evidence="1 2">
    <name type="scientific">Suttonella indologenes</name>
    <dbReference type="NCBI Taxonomy" id="13276"/>
    <lineage>
        <taxon>Bacteria</taxon>
        <taxon>Pseudomonadati</taxon>
        <taxon>Pseudomonadota</taxon>
        <taxon>Gammaproteobacteria</taxon>
        <taxon>Cardiobacteriales</taxon>
        <taxon>Cardiobacteriaceae</taxon>
        <taxon>Suttonella</taxon>
    </lineage>
</organism>
<accession>A0A380N1M0</accession>
<dbReference type="OrthoDB" id="2081253at2"/>
<keyword evidence="2" id="KW-1185">Reference proteome</keyword>
<name>A0A380N1M0_9GAMM</name>
<reference evidence="1 2" key="1">
    <citation type="submission" date="2018-06" db="EMBL/GenBank/DDBJ databases">
        <authorList>
            <consortium name="Pathogen Informatics"/>
            <person name="Doyle S."/>
        </authorList>
    </citation>
    <scope>NUCLEOTIDE SEQUENCE [LARGE SCALE GENOMIC DNA]</scope>
    <source>
        <strain evidence="1 2">NCTC10717</strain>
    </source>
</reference>
<gene>
    <name evidence="1" type="ORF">NCTC10717_01557</name>
</gene>
<protein>
    <submittedName>
        <fullName evidence="1">Mu-like prophage protein gpG</fullName>
    </submittedName>
</protein>
<dbReference type="RefSeq" id="WP_115218724.1">
    <property type="nucleotide sequence ID" value="NZ_UHIA01000004.1"/>
</dbReference>
<sequence>MPSHSIHDISRYLQQIGNAEFVNKTLFLAIGEALLQSTDTRFDRQQAPDGTPWQPLSPKYAAYKRKRGYGSKILKMRGHLRDTLTMQATDASVSIGSNRIYAVMHQYGGRTRFGQIPARPYLGISDEDEQAIMGTLQDAFEAMQP</sequence>
<dbReference type="Proteomes" id="UP000254575">
    <property type="component" value="Unassembled WGS sequence"/>
</dbReference>
<dbReference type="InterPro" id="IPR006522">
    <property type="entry name" value="Phage_virion_morphogenesis"/>
</dbReference>
<dbReference type="Pfam" id="PF05069">
    <property type="entry name" value="Phage_tail_S"/>
    <property type="match status" value="1"/>
</dbReference>
<dbReference type="EMBL" id="UHIA01000004">
    <property type="protein sequence ID" value="SUO97657.1"/>
    <property type="molecule type" value="Genomic_DNA"/>
</dbReference>
<proteinExistence type="predicted"/>
<dbReference type="NCBIfam" id="TIGR01635">
    <property type="entry name" value="tail_comp_S"/>
    <property type="match status" value="1"/>
</dbReference>
<evidence type="ECO:0000313" key="2">
    <source>
        <dbReference type="Proteomes" id="UP000254575"/>
    </source>
</evidence>